<organism evidence="1 2">
    <name type="scientific">Bacillus benzoevorans</name>
    <dbReference type="NCBI Taxonomy" id="1456"/>
    <lineage>
        <taxon>Bacteria</taxon>
        <taxon>Bacillati</taxon>
        <taxon>Bacillota</taxon>
        <taxon>Bacilli</taxon>
        <taxon>Bacillales</taxon>
        <taxon>Bacillaceae</taxon>
        <taxon>Bacillus</taxon>
    </lineage>
</organism>
<name>A0A7X0LYN2_9BACI</name>
<protein>
    <submittedName>
        <fullName evidence="1">Uncharacterized protein</fullName>
    </submittedName>
</protein>
<dbReference type="EMBL" id="JACHGK010000024">
    <property type="protein sequence ID" value="MBB6447614.1"/>
    <property type="molecule type" value="Genomic_DNA"/>
</dbReference>
<keyword evidence="2" id="KW-1185">Reference proteome</keyword>
<dbReference type="AlphaFoldDB" id="A0A7X0LYN2"/>
<accession>A0A7X0LYN2</accession>
<dbReference type="Gene3D" id="3.40.630.30">
    <property type="match status" value="1"/>
</dbReference>
<evidence type="ECO:0000313" key="1">
    <source>
        <dbReference type="EMBL" id="MBB6447614.1"/>
    </source>
</evidence>
<reference evidence="1 2" key="1">
    <citation type="submission" date="2020-08" db="EMBL/GenBank/DDBJ databases">
        <title>Genomic Encyclopedia of Type Strains, Phase IV (KMG-IV): sequencing the most valuable type-strain genomes for metagenomic binning, comparative biology and taxonomic classification.</title>
        <authorList>
            <person name="Goeker M."/>
        </authorList>
    </citation>
    <scope>NUCLEOTIDE SEQUENCE [LARGE SCALE GENOMIC DNA]</scope>
    <source>
        <strain evidence="1 2">DSM 5391</strain>
    </source>
</reference>
<evidence type="ECO:0000313" key="2">
    <source>
        <dbReference type="Proteomes" id="UP000531594"/>
    </source>
</evidence>
<comment type="caution">
    <text evidence="1">The sequence shown here is derived from an EMBL/GenBank/DDBJ whole genome shotgun (WGS) entry which is preliminary data.</text>
</comment>
<dbReference type="SUPFAM" id="SSF55729">
    <property type="entry name" value="Acyl-CoA N-acyltransferases (Nat)"/>
    <property type="match status" value="1"/>
</dbReference>
<dbReference type="RefSeq" id="WP_184529714.1">
    <property type="nucleotide sequence ID" value="NZ_JACHGK010000024.1"/>
</dbReference>
<dbReference type="Proteomes" id="UP000531594">
    <property type="component" value="Unassembled WGS sequence"/>
</dbReference>
<proteinExistence type="predicted"/>
<sequence>MNRTEKDQVNYIADLQNEVFTKNMKAMHPQSRETLIAEISAMEKNKNADETVKQYLKWVLKQTEINFYLAILPQGRGLILFKQNLKAAIVLGLNRPHEEVKSFFPGHDFILEILNIHSMQKGEGYKIMNKVIDLAKQLNSPICLWTESEENVHYFERYGFKNHGKLDGSDQWMMVY</sequence>
<gene>
    <name evidence="1" type="ORF">HNR53_004300</name>
</gene>
<dbReference type="InterPro" id="IPR016181">
    <property type="entry name" value="Acyl_CoA_acyltransferase"/>
</dbReference>